<feature type="compositionally biased region" description="Polar residues" evidence="11">
    <location>
        <begin position="26"/>
        <end position="37"/>
    </location>
</feature>
<dbReference type="GO" id="GO:0004830">
    <property type="term" value="F:tryptophan-tRNA ligase activity"/>
    <property type="evidence" value="ECO:0007669"/>
    <property type="project" value="UniProtKB-EC"/>
</dbReference>
<dbReference type="GO" id="GO:0070183">
    <property type="term" value="P:mitochondrial tryptophanyl-tRNA aminoacylation"/>
    <property type="evidence" value="ECO:0007669"/>
    <property type="project" value="TreeGrafter"/>
</dbReference>
<dbReference type="EMBL" id="FMWP01000093">
    <property type="protein sequence ID" value="SCZ97690.1"/>
    <property type="molecule type" value="Genomic_DNA"/>
</dbReference>
<keyword evidence="8 10" id="KW-0030">Aminoacyl-tRNA synthetase</keyword>
<evidence type="ECO:0000313" key="12">
    <source>
        <dbReference type="EMBL" id="SCZ97690.1"/>
    </source>
</evidence>
<organism evidence="12 13">
    <name type="scientific">Microbotryum saponariae</name>
    <dbReference type="NCBI Taxonomy" id="289078"/>
    <lineage>
        <taxon>Eukaryota</taxon>
        <taxon>Fungi</taxon>
        <taxon>Dikarya</taxon>
        <taxon>Basidiomycota</taxon>
        <taxon>Pucciniomycotina</taxon>
        <taxon>Microbotryomycetes</taxon>
        <taxon>Microbotryales</taxon>
        <taxon>Microbotryaceae</taxon>
        <taxon>Microbotryum</taxon>
    </lineage>
</organism>
<dbReference type="OrthoDB" id="15808at2759"/>
<comment type="similarity">
    <text evidence="2 10">Belongs to the class-I aminoacyl-tRNA synthetase family.</text>
</comment>
<comment type="subcellular location">
    <subcellularLocation>
        <location evidence="1">Mitochondrion</location>
    </subcellularLocation>
</comment>
<keyword evidence="7 10" id="KW-0648">Protein biosynthesis</keyword>
<name>A0A2X0MTR1_9BASI</name>
<proteinExistence type="inferred from homology"/>
<evidence type="ECO:0000256" key="11">
    <source>
        <dbReference type="SAM" id="MobiDB-lite"/>
    </source>
</evidence>
<keyword evidence="4 10" id="KW-0436">Ligase</keyword>
<dbReference type="EC" id="6.1.1.2" evidence="3"/>
<dbReference type="Gene3D" id="3.40.50.620">
    <property type="entry name" value="HUPs"/>
    <property type="match status" value="1"/>
</dbReference>
<dbReference type="Proteomes" id="UP000249723">
    <property type="component" value="Unassembled WGS sequence"/>
</dbReference>
<sequence length="447" mass="49478">MAATTAKQAGRVIFSGIQPTGIPHASTPTASISMHSHSTPHRDPPLKIGNHLGALSQWQTLVQQASTQPPEARDQLFFSVVGLHALTVPQVSQSCSPRFPACHSKKAVLFPHQDPSQLRQERRDMFAVLLALGLGLDSSHATVFHQDQVPQHAELAWYLNCITPVNRLMRMTSWKSKLATLRNANSEDEVDDSLLQLGLLAYPVLQAADVLLYKFRASSHLPSPDKMDSSHLDRLRRTTHVPVGHDQAQHLELARDTAQSWNARYPGARKDGKKGKGRGVFIIPEVMLTPSTFLLPAEHPRIQSLRNPLQKMSKSSPNASSKILLTDTPSEITSKIKSAVTDSLSTSSITWDPEHRPGIAGLLRIHSGYSGENIESLAKRFEKRGVQDLKAEVTQVVIEALRGFREEFARIRGETGWLMEREKEGAEKAREVAERTMKEVRGVVGTD</sequence>
<dbReference type="Pfam" id="PF00579">
    <property type="entry name" value="tRNA-synt_1b"/>
    <property type="match status" value="1"/>
</dbReference>
<dbReference type="NCBIfam" id="TIGR00233">
    <property type="entry name" value="trpS"/>
    <property type="match status" value="1"/>
</dbReference>
<dbReference type="InterPro" id="IPR014729">
    <property type="entry name" value="Rossmann-like_a/b/a_fold"/>
</dbReference>
<evidence type="ECO:0000256" key="2">
    <source>
        <dbReference type="ARBA" id="ARBA00005594"/>
    </source>
</evidence>
<dbReference type="GO" id="GO:0005524">
    <property type="term" value="F:ATP binding"/>
    <property type="evidence" value="ECO:0007669"/>
    <property type="project" value="UniProtKB-KW"/>
</dbReference>
<dbReference type="InterPro" id="IPR002306">
    <property type="entry name" value="Trp-tRNA-ligase"/>
</dbReference>
<dbReference type="AlphaFoldDB" id="A0A2X0MTR1"/>
<dbReference type="SUPFAM" id="SSF52374">
    <property type="entry name" value="Nucleotidylyl transferase"/>
    <property type="match status" value="1"/>
</dbReference>
<protein>
    <recommendedName>
        <fullName evidence="3">tryptophan--tRNA ligase</fullName>
        <ecNumber evidence="3">6.1.1.2</ecNumber>
    </recommendedName>
    <alternativeName>
        <fullName evidence="9">Tryptophanyl-tRNA synthetase</fullName>
    </alternativeName>
</protein>
<keyword evidence="13" id="KW-1185">Reference proteome</keyword>
<evidence type="ECO:0000256" key="7">
    <source>
        <dbReference type="ARBA" id="ARBA00022917"/>
    </source>
</evidence>
<evidence type="ECO:0000256" key="8">
    <source>
        <dbReference type="ARBA" id="ARBA00023146"/>
    </source>
</evidence>
<accession>A0A2X0MTR1</accession>
<feature type="region of interest" description="Disordered" evidence="11">
    <location>
        <begin position="17"/>
        <end position="42"/>
    </location>
</feature>
<dbReference type="InterPro" id="IPR002305">
    <property type="entry name" value="aa-tRNA-synth_Ic"/>
</dbReference>
<dbReference type="PANTHER" id="PTHR43766:SF1">
    <property type="entry name" value="TRYPTOPHAN--TRNA LIGASE, MITOCHONDRIAL"/>
    <property type="match status" value="1"/>
</dbReference>
<evidence type="ECO:0000256" key="9">
    <source>
        <dbReference type="ARBA" id="ARBA00030268"/>
    </source>
</evidence>
<dbReference type="Gene3D" id="1.10.240.10">
    <property type="entry name" value="Tyrosyl-Transfer RNA Synthetase"/>
    <property type="match status" value="1"/>
</dbReference>
<reference evidence="13" key="1">
    <citation type="submission" date="2016-10" db="EMBL/GenBank/DDBJ databases">
        <authorList>
            <person name="Jeantristanb JTB J.-T."/>
            <person name="Ricardo R."/>
        </authorList>
    </citation>
    <scope>NUCLEOTIDE SEQUENCE [LARGE SCALE GENOMIC DNA]</scope>
</reference>
<evidence type="ECO:0000256" key="3">
    <source>
        <dbReference type="ARBA" id="ARBA00013161"/>
    </source>
</evidence>
<keyword evidence="5 10" id="KW-0547">Nucleotide-binding</keyword>
<evidence type="ECO:0000256" key="4">
    <source>
        <dbReference type="ARBA" id="ARBA00022598"/>
    </source>
</evidence>
<evidence type="ECO:0000256" key="5">
    <source>
        <dbReference type="ARBA" id="ARBA00022741"/>
    </source>
</evidence>
<dbReference type="STRING" id="289078.A0A2X0MTR1"/>
<dbReference type="FunFam" id="1.10.240.10:FF:000002">
    <property type="entry name" value="Tryptophan--tRNA ligase"/>
    <property type="match status" value="1"/>
</dbReference>
<gene>
    <name evidence="12" type="ORF">BZ3500_MVSOF-1268-A1-R1_CHR4-3G07375</name>
</gene>
<evidence type="ECO:0000256" key="10">
    <source>
        <dbReference type="RuleBase" id="RU363036"/>
    </source>
</evidence>
<dbReference type="InterPro" id="IPR050203">
    <property type="entry name" value="Trp-tRNA_synthetase"/>
</dbReference>
<keyword evidence="6 10" id="KW-0067">ATP-binding</keyword>
<dbReference type="GO" id="GO:0005759">
    <property type="term" value="C:mitochondrial matrix"/>
    <property type="evidence" value="ECO:0007669"/>
    <property type="project" value="TreeGrafter"/>
</dbReference>
<dbReference type="PANTHER" id="PTHR43766">
    <property type="entry name" value="TRYPTOPHAN--TRNA LIGASE, MITOCHONDRIAL"/>
    <property type="match status" value="1"/>
</dbReference>
<dbReference type="PRINTS" id="PR01039">
    <property type="entry name" value="TRNASYNTHTRP"/>
</dbReference>
<evidence type="ECO:0000256" key="1">
    <source>
        <dbReference type="ARBA" id="ARBA00004173"/>
    </source>
</evidence>
<evidence type="ECO:0000313" key="13">
    <source>
        <dbReference type="Proteomes" id="UP000249723"/>
    </source>
</evidence>
<evidence type="ECO:0000256" key="6">
    <source>
        <dbReference type="ARBA" id="ARBA00022840"/>
    </source>
</evidence>